<evidence type="ECO:0000313" key="2">
    <source>
        <dbReference type="EMBL" id="MFC4022361.1"/>
    </source>
</evidence>
<dbReference type="SUPFAM" id="SSF52821">
    <property type="entry name" value="Rhodanese/Cell cycle control phosphatase"/>
    <property type="match status" value="1"/>
</dbReference>
<dbReference type="InterPro" id="IPR036873">
    <property type="entry name" value="Rhodanese-like_dom_sf"/>
</dbReference>
<dbReference type="RefSeq" id="WP_379494877.1">
    <property type="nucleotide sequence ID" value="NZ_JBHSAO010000001.1"/>
</dbReference>
<dbReference type="PANTHER" id="PTHR43031:SF18">
    <property type="entry name" value="RHODANESE-RELATED SULFURTRANSFERASES"/>
    <property type="match status" value="1"/>
</dbReference>
<name>A0ABV8GU15_9BACI</name>
<dbReference type="EMBL" id="JBHSAO010000001">
    <property type="protein sequence ID" value="MFC4022361.1"/>
    <property type="molecule type" value="Genomic_DNA"/>
</dbReference>
<keyword evidence="3" id="KW-1185">Reference proteome</keyword>
<proteinExistence type="predicted"/>
<dbReference type="Gene3D" id="3.40.250.10">
    <property type="entry name" value="Rhodanese-like domain"/>
    <property type="match status" value="1"/>
</dbReference>
<evidence type="ECO:0000259" key="1">
    <source>
        <dbReference type="PROSITE" id="PS50206"/>
    </source>
</evidence>
<dbReference type="PROSITE" id="PS50206">
    <property type="entry name" value="RHODANESE_3"/>
    <property type="match status" value="1"/>
</dbReference>
<evidence type="ECO:0000313" key="3">
    <source>
        <dbReference type="Proteomes" id="UP001595772"/>
    </source>
</evidence>
<gene>
    <name evidence="2" type="ORF">ACFOUV_00855</name>
</gene>
<feature type="domain" description="Rhodanese" evidence="1">
    <location>
        <begin position="31"/>
        <end position="103"/>
    </location>
</feature>
<protein>
    <submittedName>
        <fullName evidence="2">Rhodanese-like domain-containing protein</fullName>
    </submittedName>
</protein>
<dbReference type="Proteomes" id="UP001595772">
    <property type="component" value="Unassembled WGS sequence"/>
</dbReference>
<comment type="caution">
    <text evidence="2">The sequence shown here is derived from an EMBL/GenBank/DDBJ whole genome shotgun (WGS) entry which is preliminary data.</text>
</comment>
<dbReference type="SMART" id="SM00450">
    <property type="entry name" value="RHOD"/>
    <property type="match status" value="1"/>
</dbReference>
<dbReference type="InterPro" id="IPR001763">
    <property type="entry name" value="Rhodanese-like_dom"/>
</dbReference>
<dbReference type="CDD" id="cd00158">
    <property type="entry name" value="RHOD"/>
    <property type="match status" value="1"/>
</dbReference>
<accession>A0ABV8GU15</accession>
<organism evidence="2 3">
    <name type="scientific">Oceanobacillus longus</name>
    <dbReference type="NCBI Taxonomy" id="930120"/>
    <lineage>
        <taxon>Bacteria</taxon>
        <taxon>Bacillati</taxon>
        <taxon>Bacillota</taxon>
        <taxon>Bacilli</taxon>
        <taxon>Bacillales</taxon>
        <taxon>Bacillaceae</taxon>
        <taxon>Oceanobacillus</taxon>
    </lineage>
</organism>
<dbReference type="PANTHER" id="PTHR43031">
    <property type="entry name" value="FAD-DEPENDENT OXIDOREDUCTASE"/>
    <property type="match status" value="1"/>
</dbReference>
<dbReference type="InterPro" id="IPR050229">
    <property type="entry name" value="GlpE_sulfurtransferase"/>
</dbReference>
<sequence length="122" mass="14121">MALNHLYGRYKEVKVSQVRELVETSSFIINAREKGEYRSGHLKNAVNIPLSEFRERLEEIPKDQLVYIHCRSGQRSYNIVIVLENLGYANVFNISGSFLGICLYEYYNDVVTRREKLVSGNS</sequence>
<dbReference type="Pfam" id="PF00581">
    <property type="entry name" value="Rhodanese"/>
    <property type="match status" value="1"/>
</dbReference>
<reference evidence="3" key="1">
    <citation type="journal article" date="2019" name="Int. J. Syst. Evol. Microbiol.">
        <title>The Global Catalogue of Microorganisms (GCM) 10K type strain sequencing project: providing services to taxonomists for standard genome sequencing and annotation.</title>
        <authorList>
            <consortium name="The Broad Institute Genomics Platform"/>
            <consortium name="The Broad Institute Genome Sequencing Center for Infectious Disease"/>
            <person name="Wu L."/>
            <person name="Ma J."/>
        </authorList>
    </citation>
    <scope>NUCLEOTIDE SEQUENCE [LARGE SCALE GENOMIC DNA]</scope>
    <source>
        <strain evidence="3">IBRC-M 10703</strain>
    </source>
</reference>